<dbReference type="KEGG" id="spn:SP_0705"/>
<evidence type="ECO:0000313" key="2">
    <source>
        <dbReference type="EMBL" id="AAK74848.1"/>
    </source>
</evidence>
<dbReference type="EnsemblBacteria" id="AAK74848">
    <property type="protein sequence ID" value="AAK74848"/>
    <property type="gene ID" value="SP_0705"/>
</dbReference>
<dbReference type="PaxDb" id="170187-SP_0705"/>
<feature type="transmembrane region" description="Helical" evidence="1">
    <location>
        <begin position="114"/>
        <end position="139"/>
    </location>
</feature>
<feature type="transmembrane region" description="Helical" evidence="1">
    <location>
        <begin position="29"/>
        <end position="51"/>
    </location>
</feature>
<dbReference type="EMBL" id="AE005672">
    <property type="protein sequence ID" value="AAK74848.1"/>
    <property type="molecule type" value="Genomic_DNA"/>
</dbReference>
<evidence type="ECO:0000256" key="1">
    <source>
        <dbReference type="SAM" id="Phobius"/>
    </source>
</evidence>
<sequence>MFGCLWYIFSTFRGLCIMKQFVQFYKKDFLAVLVYFILLLSCVLSSTVYLLRCRQYSIHPNVLEWILVLLQDMTTGVYCFPFTYILFFFYLMNNYFNRLECRIRLKSIKHFTSFSFKLAALSTGIWTATLFLLIFLIAFSNGFSFSLEIKEVDFLREFYGISIANNASFFIGFFFSYIAYYFFLSLLTISSFSWFKKSNMSLVFLFTFLFVESLFWIYQLDNGIIGLLPIFQYMVNSNPYALIYWLTLLSIIIPLTVFSVHRNWRRV</sequence>
<name>A0A0H2UPA6_STRPN</name>
<evidence type="ECO:0000313" key="3">
    <source>
        <dbReference type="Proteomes" id="UP000000585"/>
    </source>
</evidence>
<keyword evidence="1" id="KW-1133">Transmembrane helix</keyword>
<feature type="transmembrane region" description="Helical" evidence="1">
    <location>
        <begin position="240"/>
        <end position="260"/>
    </location>
</feature>
<keyword evidence="1" id="KW-0472">Membrane</keyword>
<organism evidence="2 3">
    <name type="scientific">Streptococcus pneumoniae serotype 4 (strain ATCC BAA-334 / TIGR4)</name>
    <dbReference type="NCBI Taxonomy" id="170187"/>
    <lineage>
        <taxon>Bacteria</taxon>
        <taxon>Bacillati</taxon>
        <taxon>Bacillota</taxon>
        <taxon>Bacilli</taxon>
        <taxon>Lactobacillales</taxon>
        <taxon>Streptococcaceae</taxon>
        <taxon>Streptococcus</taxon>
    </lineage>
</organism>
<accession>A0A0H2UPA6</accession>
<protein>
    <recommendedName>
        <fullName evidence="4">Lipoprotein</fullName>
    </recommendedName>
</protein>
<gene>
    <name evidence="2" type="ordered locus">SP_0705</name>
</gene>
<proteinExistence type="predicted"/>
<keyword evidence="3" id="KW-1185">Reference proteome</keyword>
<evidence type="ECO:0008006" key="4">
    <source>
        <dbReference type="Google" id="ProtNLM"/>
    </source>
</evidence>
<feature type="transmembrane region" description="Helical" evidence="1">
    <location>
        <begin position="75"/>
        <end position="93"/>
    </location>
</feature>
<reference evidence="2 3" key="1">
    <citation type="journal article" date="2001" name="Science">
        <title>Complete genome sequence of a virulent isolate of Streptococcus pneumoniae.</title>
        <authorList>
            <person name="Tettelin H."/>
            <person name="Nelson K.E."/>
            <person name="Paulsen I.T."/>
            <person name="Eisen J.A."/>
            <person name="Read T.D."/>
            <person name="Peterson S."/>
            <person name="Heidelberg J."/>
            <person name="DeBoy R.T."/>
            <person name="Haft D.H."/>
            <person name="Dodson R.J."/>
            <person name="Durkin A.S."/>
            <person name="Gwinn M."/>
            <person name="Kolonay J.F."/>
            <person name="Nelson W.C."/>
            <person name="Peterson J.D."/>
            <person name="Umayam L.A."/>
            <person name="White O."/>
            <person name="Salzberg S.L."/>
            <person name="Lewis M.R."/>
            <person name="Radune D."/>
            <person name="Holtzapple E."/>
            <person name="Khouri H."/>
            <person name="Wolf A.M."/>
            <person name="Utterback T.R."/>
            <person name="Hansen C.L."/>
            <person name="McDonald L.A."/>
            <person name="Feldblyum T.V."/>
            <person name="Angiuoli S."/>
            <person name="Dickinson T."/>
            <person name="Hickey E.K."/>
            <person name="Holt I.E."/>
            <person name="Loftus B.J."/>
            <person name="Yang F."/>
            <person name="Smith H.O."/>
            <person name="Venter J.C."/>
            <person name="Dougherty B.A."/>
            <person name="Morrison D.A."/>
            <person name="Hollingshead S.K."/>
            <person name="Fraser C.M."/>
        </authorList>
    </citation>
    <scope>NUCLEOTIDE SEQUENCE [LARGE SCALE GENOMIC DNA]</scope>
    <source>
        <strain evidence="3">ATCC BAA-334 / TIGR4</strain>
    </source>
</reference>
<dbReference type="eggNOG" id="ENOG503045N">
    <property type="taxonomic scope" value="Bacteria"/>
</dbReference>
<keyword evidence="1" id="KW-0812">Transmembrane</keyword>
<dbReference type="AlphaFoldDB" id="A0A0H2UPA6"/>
<feature type="transmembrane region" description="Helical" evidence="1">
    <location>
        <begin position="201"/>
        <end position="220"/>
    </location>
</feature>
<dbReference type="Proteomes" id="UP000000585">
    <property type="component" value="Chromosome"/>
</dbReference>
<feature type="transmembrane region" description="Helical" evidence="1">
    <location>
        <begin position="159"/>
        <end position="189"/>
    </location>
</feature>